<dbReference type="CDD" id="cd02440">
    <property type="entry name" value="AdoMet_MTases"/>
    <property type="match status" value="1"/>
</dbReference>
<keyword evidence="8" id="KW-1185">Reference proteome</keyword>
<dbReference type="Gene3D" id="3.10.290.10">
    <property type="entry name" value="RNA-binding S4 domain"/>
    <property type="match status" value="1"/>
</dbReference>
<dbReference type="SUPFAM" id="SSF53335">
    <property type="entry name" value="S-adenosyl-L-methionine-dependent methyltransferases"/>
    <property type="match status" value="1"/>
</dbReference>
<evidence type="ECO:0000259" key="6">
    <source>
        <dbReference type="Pfam" id="PF01728"/>
    </source>
</evidence>
<dbReference type="RefSeq" id="WP_011390370.1">
    <property type="nucleotide sequence ID" value="NC_007643.1"/>
</dbReference>
<reference evidence="7 8" key="1">
    <citation type="journal article" date="2011" name="Stand. Genomic Sci.">
        <title>Complete genome sequence of Rhodospirillum rubrum type strain (S1).</title>
        <authorList>
            <person name="Munk A.C."/>
            <person name="Copeland A."/>
            <person name="Lucas S."/>
            <person name="Lapidus A."/>
            <person name="Del Rio T.G."/>
            <person name="Barry K."/>
            <person name="Detter J.C."/>
            <person name="Hammon N."/>
            <person name="Israni S."/>
            <person name="Pitluck S."/>
            <person name="Brettin T."/>
            <person name="Bruce D."/>
            <person name="Han C."/>
            <person name="Tapia R."/>
            <person name="Gilna P."/>
            <person name="Schmutz J."/>
            <person name="Larimer F."/>
            <person name="Land M."/>
            <person name="Kyrpides N.C."/>
            <person name="Mavromatis K."/>
            <person name="Richardson P."/>
            <person name="Rohde M."/>
            <person name="Goker M."/>
            <person name="Klenk H.P."/>
            <person name="Zhang Y."/>
            <person name="Roberts G.P."/>
            <person name="Reslewic S."/>
            <person name="Schwartz D.C."/>
        </authorList>
    </citation>
    <scope>NUCLEOTIDE SEQUENCE [LARGE SCALE GENOMIC DNA]</scope>
    <source>
        <strain evidence="8">ATCC 11170 / ATH 1.1.1 / DSM 467 / LMG 4362 / NCIMB 8255 / S1</strain>
    </source>
</reference>
<evidence type="ECO:0000313" key="7">
    <source>
        <dbReference type="EMBL" id="ABC23417.1"/>
    </source>
</evidence>
<dbReference type="SUPFAM" id="SSF55174">
    <property type="entry name" value="Alpha-L RNA-binding motif"/>
    <property type="match status" value="1"/>
</dbReference>
<feature type="compositionally biased region" description="Basic and acidic residues" evidence="4">
    <location>
        <begin position="7"/>
        <end position="20"/>
    </location>
</feature>
<dbReference type="Gene3D" id="3.40.50.150">
    <property type="entry name" value="Vaccinia Virus protein VP39"/>
    <property type="match status" value="1"/>
</dbReference>
<dbReference type="GO" id="GO:0003723">
    <property type="term" value="F:RNA binding"/>
    <property type="evidence" value="ECO:0007669"/>
    <property type="project" value="UniProtKB-KW"/>
</dbReference>
<name>Q2RR28_RHORT</name>
<accession>Q2RR28</accession>
<proteinExistence type="inferred from homology"/>
<dbReference type="InterPro" id="IPR036986">
    <property type="entry name" value="S4_RNA-bd_sf"/>
</dbReference>
<dbReference type="NCBIfam" id="TIGR00478">
    <property type="entry name" value="tly"/>
    <property type="match status" value="1"/>
</dbReference>
<dbReference type="InterPro" id="IPR004538">
    <property type="entry name" value="Hemolysin_A/TlyA"/>
</dbReference>
<dbReference type="GO" id="GO:0032259">
    <property type="term" value="P:methylation"/>
    <property type="evidence" value="ECO:0007669"/>
    <property type="project" value="InterPro"/>
</dbReference>
<dbReference type="Pfam" id="PF01728">
    <property type="entry name" value="FtsJ"/>
    <property type="match status" value="1"/>
</dbReference>
<dbReference type="KEGG" id="rru:Rru_A2620"/>
<dbReference type="InterPro" id="IPR002877">
    <property type="entry name" value="RNA_MeTrfase_FtsJ_dom"/>
</dbReference>
<dbReference type="HOGENOM" id="CLU_058015_3_0_5"/>
<dbReference type="Pfam" id="PF01479">
    <property type="entry name" value="S4"/>
    <property type="match status" value="1"/>
</dbReference>
<dbReference type="EnsemblBacteria" id="ABC23417">
    <property type="protein sequence ID" value="ABC23417"/>
    <property type="gene ID" value="Rru_A2620"/>
</dbReference>
<evidence type="ECO:0000256" key="2">
    <source>
        <dbReference type="ARBA" id="ARBA00029460"/>
    </source>
</evidence>
<feature type="domain" description="Ribosomal RNA methyltransferase FtsJ" evidence="6">
    <location>
        <begin position="77"/>
        <end position="261"/>
    </location>
</feature>
<sequence length="264" mass="27817">MNDDTAADDRRPPGDKRPGKLRLDQLLVDRGLVESRAKAQAVILAGLVFSGERRLEKAGAPVAADLAIDVRGQPHPWVSRGGMKLDKGLDSFGFSAEGLTCLDVGASTGGFTDVLLTRGAAKVYAVDVGYGQLAHKLRTDERVIVLERTNARHLDATLIPEPVGAVVCDASFIGLRTVLPAALGRAAPGAFLVALIKPQFEVGRERVGKGGVVRDPALHAEVCTTITDWLAALPGWSVVGLTESPIKGPEGNIEFLIGGRFSGV</sequence>
<evidence type="ECO:0000313" key="8">
    <source>
        <dbReference type="Proteomes" id="UP000001929"/>
    </source>
</evidence>
<feature type="domain" description="RNA-binding S4" evidence="5">
    <location>
        <begin position="22"/>
        <end position="62"/>
    </location>
</feature>
<dbReference type="InterPro" id="IPR002942">
    <property type="entry name" value="S4_RNA-bd"/>
</dbReference>
<dbReference type="InterPro" id="IPR029063">
    <property type="entry name" value="SAM-dependent_MTases_sf"/>
</dbReference>
<organism evidence="7 8">
    <name type="scientific">Rhodospirillum rubrum (strain ATCC 11170 / ATH 1.1.1 / DSM 467 / LMG 4362 / NCIMB 8255 / S1)</name>
    <dbReference type="NCBI Taxonomy" id="269796"/>
    <lineage>
        <taxon>Bacteria</taxon>
        <taxon>Pseudomonadati</taxon>
        <taxon>Pseudomonadota</taxon>
        <taxon>Alphaproteobacteria</taxon>
        <taxon>Rhodospirillales</taxon>
        <taxon>Rhodospirillaceae</taxon>
        <taxon>Rhodospirillum</taxon>
    </lineage>
</organism>
<feature type="region of interest" description="Disordered" evidence="4">
    <location>
        <begin position="1"/>
        <end position="20"/>
    </location>
</feature>
<evidence type="ECO:0000256" key="4">
    <source>
        <dbReference type="SAM" id="MobiDB-lite"/>
    </source>
</evidence>
<dbReference type="PROSITE" id="PS50889">
    <property type="entry name" value="S4"/>
    <property type="match status" value="1"/>
</dbReference>
<dbReference type="PANTHER" id="PTHR32319">
    <property type="entry name" value="BACTERIAL HEMOLYSIN-LIKE PROTEIN"/>
    <property type="match status" value="1"/>
</dbReference>
<dbReference type="PIRSF" id="PIRSF005578">
    <property type="entry name" value="TlyA"/>
    <property type="match status" value="1"/>
</dbReference>
<dbReference type="AlphaFoldDB" id="Q2RR28"/>
<dbReference type="PhylomeDB" id="Q2RR28"/>
<gene>
    <name evidence="7" type="ordered locus">Rru_A2620</name>
</gene>
<evidence type="ECO:0000256" key="3">
    <source>
        <dbReference type="PROSITE-ProRule" id="PRU00182"/>
    </source>
</evidence>
<dbReference type="InterPro" id="IPR047048">
    <property type="entry name" value="TlyA"/>
</dbReference>
<dbReference type="PATRIC" id="fig|269796.9.peg.2730"/>
<dbReference type="STRING" id="269796.Rru_A2620"/>
<dbReference type="Proteomes" id="UP000001929">
    <property type="component" value="Chromosome"/>
</dbReference>
<dbReference type="GO" id="GO:0008168">
    <property type="term" value="F:methyltransferase activity"/>
    <property type="evidence" value="ECO:0007669"/>
    <property type="project" value="InterPro"/>
</dbReference>
<dbReference type="eggNOG" id="COG1189">
    <property type="taxonomic scope" value="Bacteria"/>
</dbReference>
<evidence type="ECO:0000259" key="5">
    <source>
        <dbReference type="Pfam" id="PF01479"/>
    </source>
</evidence>
<protein>
    <submittedName>
        <fullName evidence="7">Hemolysin A</fullName>
    </submittedName>
</protein>
<comment type="similarity">
    <text evidence="2">Belongs to the TlyA family.</text>
</comment>
<dbReference type="CDD" id="cd00165">
    <property type="entry name" value="S4"/>
    <property type="match status" value="1"/>
</dbReference>
<dbReference type="PANTHER" id="PTHR32319:SF0">
    <property type="entry name" value="BACTERIAL HEMOLYSIN-LIKE PROTEIN"/>
    <property type="match status" value="1"/>
</dbReference>
<evidence type="ECO:0000256" key="1">
    <source>
        <dbReference type="ARBA" id="ARBA00022884"/>
    </source>
</evidence>
<dbReference type="EMBL" id="CP000230">
    <property type="protein sequence ID" value="ABC23417.1"/>
    <property type="molecule type" value="Genomic_DNA"/>
</dbReference>
<keyword evidence="1 3" id="KW-0694">RNA-binding</keyword>